<protein>
    <submittedName>
        <fullName evidence="1">Uncharacterized protein</fullName>
    </submittedName>
</protein>
<dbReference type="EMBL" id="QQWG01000018">
    <property type="protein sequence ID" value="RRG19620.1"/>
    <property type="molecule type" value="Genomic_DNA"/>
</dbReference>
<evidence type="ECO:0000313" key="2">
    <source>
        <dbReference type="Proteomes" id="UP000285794"/>
    </source>
</evidence>
<evidence type="ECO:0000313" key="1">
    <source>
        <dbReference type="EMBL" id="RRG19620.1"/>
    </source>
</evidence>
<reference evidence="1 2" key="1">
    <citation type="submission" date="2018-07" db="EMBL/GenBank/DDBJ databases">
        <title>Draft genome sequence of Ancylomarina sp. M1P.</title>
        <authorList>
            <person name="Yadav S."/>
            <person name="Villanueva L."/>
            <person name="Damste J.S.S."/>
        </authorList>
    </citation>
    <scope>NUCLEOTIDE SEQUENCE [LARGE SCALE GENOMIC DNA]</scope>
    <source>
        <strain evidence="1 2">M1P</strain>
    </source>
</reference>
<organism evidence="1 2">
    <name type="scientific">Ancylomarina euxinus</name>
    <dbReference type="NCBI Taxonomy" id="2283627"/>
    <lineage>
        <taxon>Bacteria</taxon>
        <taxon>Pseudomonadati</taxon>
        <taxon>Bacteroidota</taxon>
        <taxon>Bacteroidia</taxon>
        <taxon>Marinilabiliales</taxon>
        <taxon>Marinifilaceae</taxon>
        <taxon>Ancylomarina</taxon>
    </lineage>
</organism>
<comment type="caution">
    <text evidence="1">The sequence shown here is derived from an EMBL/GenBank/DDBJ whole genome shotgun (WGS) entry which is preliminary data.</text>
</comment>
<accession>A0A425XXX4</accession>
<sequence>MRNKKNDVYQQFRLILNMLSFFTIKGKIYLRNFSILIKNLYLLGSIQNGIDSKVFANFELSK</sequence>
<keyword evidence="2" id="KW-1185">Reference proteome</keyword>
<name>A0A425XXX4_9BACT</name>
<gene>
    <name evidence="1" type="ORF">DWB61_14605</name>
</gene>
<dbReference type="Proteomes" id="UP000285794">
    <property type="component" value="Unassembled WGS sequence"/>
</dbReference>
<dbReference type="AlphaFoldDB" id="A0A425XXX4"/>
<proteinExistence type="predicted"/>